<accession>A0A858BVY8</accession>
<dbReference type="EMBL" id="CP048649">
    <property type="protein sequence ID" value="QIB69235.1"/>
    <property type="molecule type" value="Genomic_DNA"/>
</dbReference>
<sequence>MDFKKENYFTTGDFAKLCHVKKQTLFHYDDIGLFSPEITGSNGYRYYSHQQVEVFEIISMLKELDMPLKEIKKYLDTRSPESLIQLLHEKEQAVEERIRQLTWIKTYIQSKTELTKESLQAKTETVHYVDLPEEYLIATPYSGQADDLTLAAAITKHYNYCRDMGLYMVHSTGSTIPTSHMPTGGPYWSYAHIYTRVTHKNYPDIHIKGAGTYAVIYHRNGFNTASESYRLLLNSVLEQGYLPGEYFYEDTMLDELSMCGYDHYMIKISLLCRLPLA</sequence>
<dbReference type="RefSeq" id="WP_163066315.1">
    <property type="nucleotide sequence ID" value="NZ_CP048649.1"/>
</dbReference>
<dbReference type="Gene3D" id="3.20.80.10">
    <property type="entry name" value="Regulatory factor, effector binding domain"/>
    <property type="match status" value="1"/>
</dbReference>
<dbReference type="Gene3D" id="1.10.1660.10">
    <property type="match status" value="1"/>
</dbReference>
<dbReference type="SMART" id="SM00422">
    <property type="entry name" value="HTH_MERR"/>
    <property type="match status" value="1"/>
</dbReference>
<dbReference type="SUPFAM" id="SSF46955">
    <property type="entry name" value="Putative DNA-binding domain"/>
    <property type="match status" value="1"/>
</dbReference>
<organism evidence="3 4">
    <name type="scientific">Aminipila butyrica</name>
    <dbReference type="NCBI Taxonomy" id="433296"/>
    <lineage>
        <taxon>Bacteria</taxon>
        <taxon>Bacillati</taxon>
        <taxon>Bacillota</taxon>
        <taxon>Clostridia</taxon>
        <taxon>Peptostreptococcales</taxon>
        <taxon>Anaerovoracaceae</taxon>
        <taxon>Aminipila</taxon>
    </lineage>
</organism>
<dbReference type="InterPro" id="IPR011256">
    <property type="entry name" value="Reg_factor_effector_dom_sf"/>
</dbReference>
<dbReference type="GO" id="GO:0003677">
    <property type="term" value="F:DNA binding"/>
    <property type="evidence" value="ECO:0007669"/>
    <property type="project" value="UniProtKB-KW"/>
</dbReference>
<dbReference type="GO" id="GO:0003700">
    <property type="term" value="F:DNA-binding transcription factor activity"/>
    <property type="evidence" value="ECO:0007669"/>
    <property type="project" value="InterPro"/>
</dbReference>
<name>A0A858BVY8_9FIRM</name>
<dbReference type="InterPro" id="IPR009061">
    <property type="entry name" value="DNA-bd_dom_put_sf"/>
</dbReference>
<feature type="domain" description="HTH merR-type" evidence="2">
    <location>
        <begin position="8"/>
        <end position="77"/>
    </location>
</feature>
<evidence type="ECO:0000256" key="1">
    <source>
        <dbReference type="ARBA" id="ARBA00023125"/>
    </source>
</evidence>
<dbReference type="Pfam" id="PF13411">
    <property type="entry name" value="MerR_1"/>
    <property type="match status" value="1"/>
</dbReference>
<proteinExistence type="predicted"/>
<gene>
    <name evidence="3" type="ORF">Ami103574_07810</name>
</gene>
<dbReference type="KEGG" id="abut:Ami103574_07810"/>
<dbReference type="InterPro" id="IPR000551">
    <property type="entry name" value="MerR-type_HTH_dom"/>
</dbReference>
<dbReference type="Proteomes" id="UP000466848">
    <property type="component" value="Chromosome"/>
</dbReference>
<keyword evidence="1" id="KW-0238">DNA-binding</keyword>
<dbReference type="PANTHER" id="PTHR30204:SF85">
    <property type="entry name" value="MULTIDRUG-EFFLUX TRANSPORTER 2 REGULATOR"/>
    <property type="match status" value="1"/>
</dbReference>
<dbReference type="PANTHER" id="PTHR30204">
    <property type="entry name" value="REDOX-CYCLING DRUG-SENSING TRANSCRIPTIONAL ACTIVATOR SOXR"/>
    <property type="match status" value="1"/>
</dbReference>
<evidence type="ECO:0000259" key="2">
    <source>
        <dbReference type="PROSITE" id="PS50937"/>
    </source>
</evidence>
<protein>
    <submittedName>
        <fullName evidence="3">MerR family transcriptional regulator</fullName>
    </submittedName>
</protein>
<evidence type="ECO:0000313" key="4">
    <source>
        <dbReference type="Proteomes" id="UP000466848"/>
    </source>
</evidence>
<dbReference type="CDD" id="cd04782">
    <property type="entry name" value="HTH_BltR"/>
    <property type="match status" value="1"/>
</dbReference>
<keyword evidence="4" id="KW-1185">Reference proteome</keyword>
<dbReference type="InterPro" id="IPR047057">
    <property type="entry name" value="MerR_fam"/>
</dbReference>
<dbReference type="SUPFAM" id="SSF55136">
    <property type="entry name" value="Probable bacterial effector-binding domain"/>
    <property type="match status" value="1"/>
</dbReference>
<dbReference type="PROSITE" id="PS50937">
    <property type="entry name" value="HTH_MERR_2"/>
    <property type="match status" value="1"/>
</dbReference>
<dbReference type="AlphaFoldDB" id="A0A858BVY8"/>
<reference evidence="3 4" key="1">
    <citation type="submission" date="2020-02" db="EMBL/GenBank/DDBJ databases">
        <authorList>
            <person name="Kim Y.B."/>
            <person name="Roh S.W."/>
        </authorList>
    </citation>
    <scope>NUCLEOTIDE SEQUENCE [LARGE SCALE GENOMIC DNA]</scope>
    <source>
        <strain evidence="3 4">DSM 103574</strain>
    </source>
</reference>
<evidence type="ECO:0000313" key="3">
    <source>
        <dbReference type="EMBL" id="QIB69235.1"/>
    </source>
</evidence>